<dbReference type="AlphaFoldDB" id="A0A2W1N100"/>
<dbReference type="Gene3D" id="1.20.5.1930">
    <property type="match status" value="1"/>
</dbReference>
<feature type="domain" description="Signal transduction histidine kinase subgroup 3 dimerisation and phosphoacceptor" evidence="7">
    <location>
        <begin position="444"/>
        <end position="503"/>
    </location>
</feature>
<evidence type="ECO:0000256" key="4">
    <source>
        <dbReference type="SAM" id="Coils"/>
    </source>
</evidence>
<dbReference type="InterPro" id="IPR036890">
    <property type="entry name" value="HATPase_C_sf"/>
</dbReference>
<gene>
    <name evidence="8" type="ORF">DNU06_00140</name>
</gene>
<keyword evidence="5" id="KW-1133">Transmembrane helix</keyword>
<protein>
    <submittedName>
        <fullName evidence="8">Uncharacterized protein</fullName>
    </submittedName>
</protein>
<keyword evidence="9" id="KW-1185">Reference proteome</keyword>
<dbReference type="SMART" id="SM00028">
    <property type="entry name" value="TPR"/>
    <property type="match status" value="3"/>
</dbReference>
<evidence type="ECO:0000259" key="7">
    <source>
        <dbReference type="Pfam" id="PF07730"/>
    </source>
</evidence>
<dbReference type="Pfam" id="PF07730">
    <property type="entry name" value="HisKA_3"/>
    <property type="match status" value="1"/>
</dbReference>
<dbReference type="EMBL" id="QKSB01000001">
    <property type="protein sequence ID" value="PZE18279.1"/>
    <property type="molecule type" value="Genomic_DNA"/>
</dbReference>
<dbReference type="GO" id="GO:0000155">
    <property type="term" value="F:phosphorelay sensor kinase activity"/>
    <property type="evidence" value="ECO:0007669"/>
    <property type="project" value="InterPro"/>
</dbReference>
<dbReference type="InterPro" id="IPR003594">
    <property type="entry name" value="HATPase_dom"/>
</dbReference>
<feature type="coiled-coil region" evidence="4">
    <location>
        <begin position="360"/>
        <end position="389"/>
    </location>
</feature>
<dbReference type="GO" id="GO:0046983">
    <property type="term" value="F:protein dimerization activity"/>
    <property type="evidence" value="ECO:0007669"/>
    <property type="project" value="InterPro"/>
</dbReference>
<comment type="caution">
    <text evidence="8">The sequence shown here is derived from an EMBL/GenBank/DDBJ whole genome shotgun (WGS) entry which is preliminary data.</text>
</comment>
<evidence type="ECO:0000256" key="1">
    <source>
        <dbReference type="ARBA" id="ARBA00022679"/>
    </source>
</evidence>
<dbReference type="OrthoDB" id="9778366at2"/>
<evidence type="ECO:0000313" key="9">
    <source>
        <dbReference type="Proteomes" id="UP000249248"/>
    </source>
</evidence>
<sequence>MKIGAFFVSFSFYINMLSKYYTIIIYMLFSVNTLQAKESDSLKIVQLFGMVLTAPDKLDSLYHEANLISKESIEKNIKNIFAYNYSKTLFLTGQLDKADSIANASIEQSGDTLAFKNAKLYNIRATVKSYQNQVEEAVYFYNKSIQILELYENDYQAALIKNNIANLFLSLNEHQQSYNYSKEAYQTLKALKDTIYLPGLTAIYAISALKIDRTILGEKLTEESIELANKYNNPVGKIVGYHAKAEVFINQEKYAEAIQAYETSLGYSQQYQQGHYAMLNKIGLLIANVAAENYEKAIVYGEEASKESTKQGNLNTFFAIKKNLSFAYAGIGDFEKGYQYLKEAQEDYIEKANTESKTKLNELLIKYEAEKSEKKLAEQALALADQKAKNNVRAFWIFVLLSLLLILFIAYYSYRKNQIQKLKLVEETNLKNKILAAIQGEEKERERLASELHDGIASTLTGIRLQLTNEYNQNPSQAALKTTIDQLEKVHDETRRISHNLSPLYLKNKSFSQAIEQFCHENSTALIKINFNDLIQSPFVLDKFTESVIFRSTQELINNVLKHADATECNVQVSILENTLNIMVEDNGKGMDINNYKIADGYARMQNKLRTIEASFSIESEDNNGTLAIINLKL</sequence>
<dbReference type="RefSeq" id="WP_111061180.1">
    <property type="nucleotide sequence ID" value="NZ_JBHUCU010000007.1"/>
</dbReference>
<proteinExistence type="predicted"/>
<dbReference type="Gene3D" id="1.25.40.10">
    <property type="entry name" value="Tetratricopeptide repeat domain"/>
    <property type="match status" value="2"/>
</dbReference>
<dbReference type="PANTHER" id="PTHR24421">
    <property type="entry name" value="NITRATE/NITRITE SENSOR PROTEIN NARX-RELATED"/>
    <property type="match status" value="1"/>
</dbReference>
<evidence type="ECO:0000256" key="5">
    <source>
        <dbReference type="SAM" id="Phobius"/>
    </source>
</evidence>
<evidence type="ECO:0000256" key="2">
    <source>
        <dbReference type="ARBA" id="ARBA00022777"/>
    </source>
</evidence>
<reference evidence="8 9" key="1">
    <citation type="submission" date="2018-06" db="EMBL/GenBank/DDBJ databases">
        <title>The draft genome sequence of Crocinitomix sp. SM1701.</title>
        <authorList>
            <person name="Zhang X."/>
        </authorList>
    </citation>
    <scope>NUCLEOTIDE SEQUENCE [LARGE SCALE GENOMIC DNA]</scope>
    <source>
        <strain evidence="8 9">SM1701</strain>
    </source>
</reference>
<evidence type="ECO:0000259" key="6">
    <source>
        <dbReference type="Pfam" id="PF02518"/>
    </source>
</evidence>
<keyword evidence="2" id="KW-0418">Kinase</keyword>
<dbReference type="InterPro" id="IPR019734">
    <property type="entry name" value="TPR_rpt"/>
</dbReference>
<dbReference type="SUPFAM" id="SSF48452">
    <property type="entry name" value="TPR-like"/>
    <property type="match status" value="2"/>
</dbReference>
<evidence type="ECO:0000256" key="3">
    <source>
        <dbReference type="ARBA" id="ARBA00023012"/>
    </source>
</evidence>
<dbReference type="Proteomes" id="UP000249248">
    <property type="component" value="Unassembled WGS sequence"/>
</dbReference>
<accession>A0A2W1N100</accession>
<dbReference type="InterPro" id="IPR011712">
    <property type="entry name" value="Sig_transdc_His_kin_sub3_dim/P"/>
</dbReference>
<dbReference type="CDD" id="cd16917">
    <property type="entry name" value="HATPase_UhpB-NarQ-NarX-like"/>
    <property type="match status" value="1"/>
</dbReference>
<dbReference type="InterPro" id="IPR011990">
    <property type="entry name" value="TPR-like_helical_dom_sf"/>
</dbReference>
<keyword evidence="3" id="KW-0902">Two-component regulatory system</keyword>
<evidence type="ECO:0000313" key="8">
    <source>
        <dbReference type="EMBL" id="PZE18279.1"/>
    </source>
</evidence>
<dbReference type="PANTHER" id="PTHR24421:SF55">
    <property type="entry name" value="SENSOR HISTIDINE KINASE YDFH"/>
    <property type="match status" value="1"/>
</dbReference>
<name>A0A2W1N100_9FLAO</name>
<keyword evidence="4" id="KW-0175">Coiled coil</keyword>
<keyword evidence="5" id="KW-0812">Transmembrane</keyword>
<dbReference type="Pfam" id="PF02518">
    <property type="entry name" value="HATPase_c"/>
    <property type="match status" value="1"/>
</dbReference>
<keyword evidence="1" id="KW-0808">Transferase</keyword>
<dbReference type="SUPFAM" id="SSF55874">
    <property type="entry name" value="ATPase domain of HSP90 chaperone/DNA topoisomerase II/histidine kinase"/>
    <property type="match status" value="1"/>
</dbReference>
<dbReference type="GO" id="GO:0016020">
    <property type="term" value="C:membrane"/>
    <property type="evidence" value="ECO:0007669"/>
    <property type="project" value="InterPro"/>
</dbReference>
<keyword evidence="5" id="KW-0472">Membrane</keyword>
<feature type="transmembrane region" description="Helical" evidence="5">
    <location>
        <begin position="394"/>
        <end position="414"/>
    </location>
</feature>
<dbReference type="Gene3D" id="3.30.565.10">
    <property type="entry name" value="Histidine kinase-like ATPase, C-terminal domain"/>
    <property type="match status" value="1"/>
</dbReference>
<organism evidence="8 9">
    <name type="scientific">Putridiphycobacter roseus</name>
    <dbReference type="NCBI Taxonomy" id="2219161"/>
    <lineage>
        <taxon>Bacteria</taxon>
        <taxon>Pseudomonadati</taxon>
        <taxon>Bacteroidota</taxon>
        <taxon>Flavobacteriia</taxon>
        <taxon>Flavobacteriales</taxon>
        <taxon>Crocinitomicaceae</taxon>
        <taxon>Putridiphycobacter</taxon>
    </lineage>
</organism>
<dbReference type="InterPro" id="IPR050482">
    <property type="entry name" value="Sensor_HK_TwoCompSys"/>
</dbReference>
<feature type="transmembrane region" description="Helical" evidence="5">
    <location>
        <begin position="12"/>
        <end position="29"/>
    </location>
</feature>
<feature type="domain" description="Histidine kinase/HSP90-like ATPase" evidence="6">
    <location>
        <begin position="551"/>
        <end position="604"/>
    </location>
</feature>